<reference evidence="1" key="1">
    <citation type="journal article" date="2020" name="Stud. Mycol.">
        <title>101 Dothideomycetes genomes: a test case for predicting lifestyles and emergence of pathogens.</title>
        <authorList>
            <person name="Haridas S."/>
            <person name="Albert R."/>
            <person name="Binder M."/>
            <person name="Bloem J."/>
            <person name="Labutti K."/>
            <person name="Salamov A."/>
            <person name="Andreopoulos B."/>
            <person name="Baker S."/>
            <person name="Barry K."/>
            <person name="Bills G."/>
            <person name="Bluhm B."/>
            <person name="Cannon C."/>
            <person name="Castanera R."/>
            <person name="Culley D."/>
            <person name="Daum C."/>
            <person name="Ezra D."/>
            <person name="Gonzalez J."/>
            <person name="Henrissat B."/>
            <person name="Kuo A."/>
            <person name="Liang C."/>
            <person name="Lipzen A."/>
            <person name="Lutzoni F."/>
            <person name="Magnuson J."/>
            <person name="Mondo S."/>
            <person name="Nolan M."/>
            <person name="Ohm R."/>
            <person name="Pangilinan J."/>
            <person name="Park H.-J."/>
            <person name="Ramirez L."/>
            <person name="Alfaro M."/>
            <person name="Sun H."/>
            <person name="Tritt A."/>
            <person name="Yoshinaga Y."/>
            <person name="Zwiers L.-H."/>
            <person name="Turgeon B."/>
            <person name="Goodwin S."/>
            <person name="Spatafora J."/>
            <person name="Crous P."/>
            <person name="Grigoriev I."/>
        </authorList>
    </citation>
    <scope>NUCLEOTIDE SEQUENCE</scope>
    <source>
        <strain evidence="1">CBS 675.92</strain>
    </source>
</reference>
<keyword evidence="2" id="KW-1185">Reference proteome</keyword>
<dbReference type="AlphaFoldDB" id="A0A6A5U3X7"/>
<feature type="non-terminal residue" evidence="1">
    <location>
        <position position="346"/>
    </location>
</feature>
<accession>A0A6A5U3X7</accession>
<dbReference type="OrthoDB" id="5419508at2759"/>
<proteinExistence type="predicted"/>
<sequence length="346" mass="39465">MKAPKANLLNTSSIVKNLANFINRLHRSLPKQRSHKAHYSETPVYLSTEPTRSHSQPCEFFGITYDRLPTSRSVSLQESLTRPVNSIMSAGSRAYALLPPVATEAEVESCTTIMPDDEAKGILYNIATYLLERLADPNVVFGNLDADPSEPSLQTLYARLNSNALPPSLIKEHRKVEKLIKKRLRPRSFQKPLDRPLEDYEDLYYALISRVKDLHYVLTTRLTQFFTDPNQLLFHSFGTTMGAFHDELIVVFTTLNNTSLVATLNTAVKRGRAKATHDWRLAQLEKQEITQEEFDAFMSRIYDPPPYGEINGIEYIGSTSPAMISARLQEKYRILLEIERKMKDKE</sequence>
<evidence type="ECO:0000313" key="2">
    <source>
        <dbReference type="Proteomes" id="UP000800035"/>
    </source>
</evidence>
<name>A0A6A5U3X7_9PLEO</name>
<protein>
    <submittedName>
        <fullName evidence="1">Uncharacterized protein</fullName>
    </submittedName>
</protein>
<organism evidence="1 2">
    <name type="scientific">Byssothecium circinans</name>
    <dbReference type="NCBI Taxonomy" id="147558"/>
    <lineage>
        <taxon>Eukaryota</taxon>
        <taxon>Fungi</taxon>
        <taxon>Dikarya</taxon>
        <taxon>Ascomycota</taxon>
        <taxon>Pezizomycotina</taxon>
        <taxon>Dothideomycetes</taxon>
        <taxon>Pleosporomycetidae</taxon>
        <taxon>Pleosporales</taxon>
        <taxon>Massarineae</taxon>
        <taxon>Massarinaceae</taxon>
        <taxon>Byssothecium</taxon>
    </lineage>
</organism>
<dbReference type="Proteomes" id="UP000800035">
    <property type="component" value="Unassembled WGS sequence"/>
</dbReference>
<dbReference type="EMBL" id="ML976986">
    <property type="protein sequence ID" value="KAF1958552.1"/>
    <property type="molecule type" value="Genomic_DNA"/>
</dbReference>
<gene>
    <name evidence="1" type="ORF">CC80DRAFT_407896</name>
</gene>
<evidence type="ECO:0000313" key="1">
    <source>
        <dbReference type="EMBL" id="KAF1958552.1"/>
    </source>
</evidence>